<organism evidence="1 2">
    <name type="scientific">Cinchona calisaya</name>
    <dbReference type="NCBI Taxonomy" id="153742"/>
    <lineage>
        <taxon>Eukaryota</taxon>
        <taxon>Viridiplantae</taxon>
        <taxon>Streptophyta</taxon>
        <taxon>Embryophyta</taxon>
        <taxon>Tracheophyta</taxon>
        <taxon>Spermatophyta</taxon>
        <taxon>Magnoliopsida</taxon>
        <taxon>eudicotyledons</taxon>
        <taxon>Gunneridae</taxon>
        <taxon>Pentapetalae</taxon>
        <taxon>asterids</taxon>
        <taxon>lamiids</taxon>
        <taxon>Gentianales</taxon>
        <taxon>Rubiaceae</taxon>
        <taxon>Cinchonoideae</taxon>
        <taxon>Cinchoneae</taxon>
        <taxon>Cinchona</taxon>
    </lineage>
</organism>
<protein>
    <submittedName>
        <fullName evidence="1">Uncharacterized protein</fullName>
    </submittedName>
</protein>
<reference evidence="1 2" key="1">
    <citation type="submission" date="2024-11" db="EMBL/GenBank/DDBJ databases">
        <title>A near-complete genome assembly of Cinchona calisaya.</title>
        <authorList>
            <person name="Lian D.C."/>
            <person name="Zhao X.W."/>
            <person name="Wei L."/>
        </authorList>
    </citation>
    <scope>NUCLEOTIDE SEQUENCE [LARGE SCALE GENOMIC DNA]</scope>
    <source>
        <tissue evidence="1">Nenye</tissue>
    </source>
</reference>
<evidence type="ECO:0000313" key="2">
    <source>
        <dbReference type="Proteomes" id="UP001630127"/>
    </source>
</evidence>
<accession>A0ABD3ABV9</accession>
<comment type="caution">
    <text evidence="1">The sequence shown here is derived from an EMBL/GenBank/DDBJ whole genome shotgun (WGS) entry which is preliminary data.</text>
</comment>
<keyword evidence="2" id="KW-1185">Reference proteome</keyword>
<gene>
    <name evidence="1" type="ORF">ACH5RR_008370</name>
</gene>
<sequence>MSSSNGNQQQPSVVHNPVARAYNRRDDDVHCLCLERQYLCRTTFPAFELGSKRQINLKITGPKDCSQELTITIPKNDMPEAAGWVVFFDVKLRVRYRLVLNRYMSWILPGKNWKKANLYCPNVKVWFPPDGTRGIMVGETIWCWSSFLFKGL</sequence>
<dbReference type="EMBL" id="JBJUIK010000004">
    <property type="protein sequence ID" value="KAL3529048.1"/>
    <property type="molecule type" value="Genomic_DNA"/>
</dbReference>
<dbReference type="AlphaFoldDB" id="A0ABD3ABV9"/>
<proteinExistence type="predicted"/>
<evidence type="ECO:0000313" key="1">
    <source>
        <dbReference type="EMBL" id="KAL3529048.1"/>
    </source>
</evidence>
<name>A0ABD3ABV9_9GENT</name>
<dbReference type="Proteomes" id="UP001630127">
    <property type="component" value="Unassembled WGS sequence"/>
</dbReference>